<dbReference type="PROSITE" id="PS50975">
    <property type="entry name" value="ATP_GRASP"/>
    <property type="match status" value="1"/>
</dbReference>
<dbReference type="InterPro" id="IPR011761">
    <property type="entry name" value="ATP-grasp"/>
</dbReference>
<dbReference type="Gene3D" id="3.40.50.20">
    <property type="match status" value="1"/>
</dbReference>
<evidence type="ECO:0000256" key="2">
    <source>
        <dbReference type="ARBA" id="ARBA00022741"/>
    </source>
</evidence>
<dbReference type="Gene3D" id="3.30.470.20">
    <property type="entry name" value="ATP-grasp fold, B domain"/>
    <property type="match status" value="1"/>
</dbReference>
<evidence type="ECO:0000313" key="6">
    <source>
        <dbReference type="EMBL" id="QMV40767.1"/>
    </source>
</evidence>
<dbReference type="InterPro" id="IPR013815">
    <property type="entry name" value="ATP_grasp_subdomain_1"/>
</dbReference>
<dbReference type="SUPFAM" id="SSF52440">
    <property type="entry name" value="PreATP-grasp domain"/>
    <property type="match status" value="1"/>
</dbReference>
<organism evidence="6 7">
    <name type="scientific">Cohnella cholangitidis</name>
    <dbReference type="NCBI Taxonomy" id="2598458"/>
    <lineage>
        <taxon>Bacteria</taxon>
        <taxon>Bacillati</taxon>
        <taxon>Bacillota</taxon>
        <taxon>Bacilli</taxon>
        <taxon>Bacillales</taxon>
        <taxon>Paenibacillaceae</taxon>
        <taxon>Cohnella</taxon>
    </lineage>
</organism>
<keyword evidence="2 4" id="KW-0547">Nucleotide-binding</keyword>
<evidence type="ECO:0000256" key="1">
    <source>
        <dbReference type="ARBA" id="ARBA00022598"/>
    </source>
</evidence>
<dbReference type="EMBL" id="CP041969">
    <property type="protein sequence ID" value="QMV40767.1"/>
    <property type="molecule type" value="Genomic_DNA"/>
</dbReference>
<dbReference type="SMART" id="SM01209">
    <property type="entry name" value="GARS_A"/>
    <property type="match status" value="1"/>
</dbReference>
<evidence type="ECO:0000256" key="3">
    <source>
        <dbReference type="ARBA" id="ARBA00022840"/>
    </source>
</evidence>
<dbReference type="SUPFAM" id="SSF56059">
    <property type="entry name" value="Glutathione synthetase ATP-binding domain-like"/>
    <property type="match status" value="1"/>
</dbReference>
<gene>
    <name evidence="6" type="ORF">FPL14_05785</name>
</gene>
<evidence type="ECO:0000256" key="4">
    <source>
        <dbReference type="PROSITE-ProRule" id="PRU00409"/>
    </source>
</evidence>
<sequence>MRKLMVLGAGISQLPLIKTAKEMGLTLIVLSRYGKYPGFALADKVYYEDTTNVDKVVEIAKLERIEGICTTGTDVAVKSIGKVADTLRLSGISYDSAKLSSNKWEMKQAFMEHGVRTAKFIKAKTIEEAYQAFEALTAPLIFKSVDNGASKGIAKVASAAQVEYAYEYVMKATKLDFFVIEEFVEGTEFGAQGFVNDNRLQFIMPHGDLMFYGDTGVPIGHYVPYELPDNVVEDIRVQLENSIRALRLNNCAINADFILKDGKVYVLEIGGRAGATCLPELVSTFYGFDYYEQIIRSALRMNPAFPTHSAQPCACELLIADEDGEIVRLENGNGAHDDIIQVSFDYDIGDTIRKFRVGTDRIGQIIVKGDSLEQSLNRLAEVKANIGIALRN</sequence>
<dbReference type="AlphaFoldDB" id="A0A7G5BUY3"/>
<dbReference type="InterPro" id="IPR016185">
    <property type="entry name" value="PreATP-grasp_dom_sf"/>
</dbReference>
<dbReference type="Proteomes" id="UP000515679">
    <property type="component" value="Chromosome"/>
</dbReference>
<dbReference type="InterPro" id="IPR003806">
    <property type="entry name" value="ATP-grasp_PylC-type"/>
</dbReference>
<evidence type="ECO:0000313" key="7">
    <source>
        <dbReference type="Proteomes" id="UP000515679"/>
    </source>
</evidence>
<keyword evidence="7" id="KW-1185">Reference proteome</keyword>
<dbReference type="PANTHER" id="PTHR43585">
    <property type="entry name" value="FUMIPYRROLE BIOSYNTHESIS PROTEIN C"/>
    <property type="match status" value="1"/>
</dbReference>
<evidence type="ECO:0000259" key="5">
    <source>
        <dbReference type="PROSITE" id="PS50975"/>
    </source>
</evidence>
<dbReference type="Pfam" id="PF18603">
    <property type="entry name" value="LAL_C2"/>
    <property type="match status" value="1"/>
</dbReference>
<dbReference type="GO" id="GO:0005524">
    <property type="term" value="F:ATP binding"/>
    <property type="evidence" value="ECO:0007669"/>
    <property type="project" value="UniProtKB-UniRule"/>
</dbReference>
<dbReference type="InterPro" id="IPR040570">
    <property type="entry name" value="LAL_C2"/>
</dbReference>
<feature type="domain" description="ATP-grasp" evidence="5">
    <location>
        <begin position="107"/>
        <end position="299"/>
    </location>
</feature>
<accession>A0A7G5BUY3</accession>
<name>A0A7G5BUY3_9BACL</name>
<dbReference type="GO" id="GO:0046872">
    <property type="term" value="F:metal ion binding"/>
    <property type="evidence" value="ECO:0007669"/>
    <property type="project" value="InterPro"/>
</dbReference>
<dbReference type="Pfam" id="PF02655">
    <property type="entry name" value="ATP-grasp_3"/>
    <property type="match status" value="1"/>
</dbReference>
<proteinExistence type="predicted"/>
<dbReference type="RefSeq" id="WP_182302124.1">
    <property type="nucleotide sequence ID" value="NZ_CP041969.1"/>
</dbReference>
<keyword evidence="1" id="KW-0436">Ligase</keyword>
<dbReference type="GO" id="GO:0016874">
    <property type="term" value="F:ligase activity"/>
    <property type="evidence" value="ECO:0007669"/>
    <property type="project" value="UniProtKB-KW"/>
</dbReference>
<dbReference type="Gene3D" id="3.30.1490.20">
    <property type="entry name" value="ATP-grasp fold, A domain"/>
    <property type="match status" value="1"/>
</dbReference>
<protein>
    <submittedName>
        <fullName evidence="6">ATP-grasp domain-containing protein</fullName>
    </submittedName>
</protein>
<reference evidence="6 7" key="1">
    <citation type="submission" date="2019-07" db="EMBL/GenBank/DDBJ databases">
        <authorList>
            <person name="Kim J.K."/>
            <person name="Cheong H.-M."/>
            <person name="Choi Y."/>
            <person name="Hwang K.J."/>
            <person name="Lee S."/>
            <person name="Choi C."/>
        </authorList>
    </citation>
    <scope>NUCLEOTIDE SEQUENCE [LARGE SCALE GENOMIC DNA]</scope>
    <source>
        <strain evidence="6 7">KS 22</strain>
    </source>
</reference>
<keyword evidence="3 4" id="KW-0067">ATP-binding</keyword>
<dbReference type="KEGG" id="cchl:FPL14_05785"/>
<dbReference type="PANTHER" id="PTHR43585:SF2">
    <property type="entry name" value="ATP-GRASP ENZYME FSQD"/>
    <property type="match status" value="1"/>
</dbReference>
<dbReference type="InterPro" id="IPR052032">
    <property type="entry name" value="ATP-dep_AA_Ligase"/>
</dbReference>